<dbReference type="VEuPathDB" id="FungiDB:TRIVIDRAFT_68249"/>
<reference evidence="2 3" key="1">
    <citation type="journal article" date="2011" name="Genome Biol.">
        <title>Comparative genome sequence analysis underscores mycoparasitism as the ancestral life style of Trichoderma.</title>
        <authorList>
            <person name="Kubicek C.P."/>
            <person name="Herrera-Estrella A."/>
            <person name="Seidl-Seiboth V."/>
            <person name="Martinez D.A."/>
            <person name="Druzhinina I.S."/>
            <person name="Thon M."/>
            <person name="Zeilinger S."/>
            <person name="Casas-Flores S."/>
            <person name="Horwitz B.A."/>
            <person name="Mukherjee P.K."/>
            <person name="Mukherjee M."/>
            <person name="Kredics L."/>
            <person name="Alcaraz L.D."/>
            <person name="Aerts A."/>
            <person name="Antal Z."/>
            <person name="Atanasova L."/>
            <person name="Cervantes-Badillo M.G."/>
            <person name="Challacombe J."/>
            <person name="Chertkov O."/>
            <person name="McCluskey K."/>
            <person name="Coulpier F."/>
            <person name="Deshpande N."/>
            <person name="von Doehren H."/>
            <person name="Ebbole D.J."/>
            <person name="Esquivel-Naranjo E.U."/>
            <person name="Fekete E."/>
            <person name="Flipphi M."/>
            <person name="Glaser F."/>
            <person name="Gomez-Rodriguez E.Y."/>
            <person name="Gruber S."/>
            <person name="Han C."/>
            <person name="Henrissat B."/>
            <person name="Hermosa R."/>
            <person name="Hernandez-Onate M."/>
            <person name="Karaffa L."/>
            <person name="Kosti I."/>
            <person name="Le Crom S."/>
            <person name="Lindquist E."/>
            <person name="Lucas S."/>
            <person name="Luebeck M."/>
            <person name="Luebeck P.S."/>
            <person name="Margeot A."/>
            <person name="Metz B."/>
            <person name="Misra M."/>
            <person name="Nevalainen H."/>
            <person name="Omann M."/>
            <person name="Packer N."/>
            <person name="Perrone G."/>
            <person name="Uresti-Rivera E.E."/>
            <person name="Salamov A."/>
            <person name="Schmoll M."/>
            <person name="Seiboth B."/>
            <person name="Shapiro H."/>
            <person name="Sukno S."/>
            <person name="Tamayo-Ramos J.A."/>
            <person name="Tisch D."/>
            <person name="Wiest A."/>
            <person name="Wilkinson H.H."/>
            <person name="Zhang M."/>
            <person name="Coutinho P.M."/>
            <person name="Kenerley C.M."/>
            <person name="Monte E."/>
            <person name="Baker S.E."/>
            <person name="Grigoriev I.V."/>
        </authorList>
    </citation>
    <scope>NUCLEOTIDE SEQUENCE [LARGE SCALE GENOMIC DNA]</scope>
    <source>
        <strain evidence="3">Gv29-8 / FGSC 10586</strain>
    </source>
</reference>
<dbReference type="SUPFAM" id="SSF103247">
    <property type="entry name" value="TT1751-like"/>
    <property type="match status" value="1"/>
</dbReference>
<evidence type="ECO:0000313" key="2">
    <source>
        <dbReference type="EMBL" id="EHK19745.1"/>
    </source>
</evidence>
<dbReference type="EMBL" id="ABDF02000082">
    <property type="protein sequence ID" value="EHK19745.1"/>
    <property type="molecule type" value="Genomic_DNA"/>
</dbReference>
<protein>
    <recommendedName>
        <fullName evidence="1">DUF302 domain-containing protein</fullName>
    </recommendedName>
</protein>
<organism evidence="2 3">
    <name type="scientific">Hypocrea virens (strain Gv29-8 / FGSC 10586)</name>
    <name type="common">Gliocladium virens</name>
    <name type="synonym">Trichoderma virens</name>
    <dbReference type="NCBI Taxonomy" id="413071"/>
    <lineage>
        <taxon>Eukaryota</taxon>
        <taxon>Fungi</taxon>
        <taxon>Dikarya</taxon>
        <taxon>Ascomycota</taxon>
        <taxon>Pezizomycotina</taxon>
        <taxon>Sordariomycetes</taxon>
        <taxon>Hypocreomycetidae</taxon>
        <taxon>Hypocreales</taxon>
        <taxon>Hypocreaceae</taxon>
        <taxon>Trichoderma</taxon>
    </lineage>
</organism>
<dbReference type="Proteomes" id="UP000007115">
    <property type="component" value="Unassembled WGS sequence"/>
</dbReference>
<dbReference type="Gene3D" id="3.30.310.70">
    <property type="entry name" value="TT1751-like domain"/>
    <property type="match status" value="1"/>
</dbReference>
<dbReference type="AlphaFoldDB" id="G9N063"/>
<dbReference type="OMA" id="TMLRHDV"/>
<dbReference type="HOGENOM" id="CLU_105954_1_0_1"/>
<dbReference type="InterPro" id="IPR005180">
    <property type="entry name" value="DUF302"/>
</dbReference>
<dbReference type="InParanoid" id="G9N063"/>
<dbReference type="eggNOG" id="ENOG502SUWP">
    <property type="taxonomic scope" value="Eukaryota"/>
</dbReference>
<dbReference type="OrthoDB" id="5190258at2759"/>
<evidence type="ECO:0000259" key="1">
    <source>
        <dbReference type="Pfam" id="PF03625"/>
    </source>
</evidence>
<feature type="domain" description="DUF302" evidence="1">
    <location>
        <begin position="96"/>
        <end position="135"/>
    </location>
</feature>
<accession>G9N063</accession>
<evidence type="ECO:0000313" key="3">
    <source>
        <dbReference type="Proteomes" id="UP000007115"/>
    </source>
</evidence>
<dbReference type="InterPro" id="IPR035923">
    <property type="entry name" value="TT1751-like_sf"/>
</dbReference>
<dbReference type="RefSeq" id="XP_013953945.1">
    <property type="nucleotide sequence ID" value="XM_014098470.1"/>
</dbReference>
<proteinExistence type="predicted"/>
<keyword evidence="3" id="KW-1185">Reference proteome</keyword>
<dbReference type="CDD" id="cd14797">
    <property type="entry name" value="DUF302"/>
    <property type="match status" value="1"/>
</dbReference>
<gene>
    <name evidence="2" type="ORF">TRIVIDRAFT_68249</name>
</gene>
<name>G9N063_HYPVG</name>
<sequence>MSSPVTSRIEDTFTSKRITVKTTRSFDEVITRLHNSIGTLADAAWPSITAYLEGPSPTTEGFVATAKQFIGPELFMLFWEIDHTLWTPLYGIAPGRRIKRVVLGNPMSAATVMAHEPKAGLAAPAEILVLEGENGVDTEVIFQLFSSLAAGVEKNEELVKASLNLDEKVQHLVDHITA</sequence>
<dbReference type="GeneID" id="25797065"/>
<dbReference type="Pfam" id="PF03625">
    <property type="entry name" value="DUF302"/>
    <property type="match status" value="1"/>
</dbReference>
<comment type="caution">
    <text evidence="2">The sequence shown here is derived from an EMBL/GenBank/DDBJ whole genome shotgun (WGS) entry which is preliminary data.</text>
</comment>